<protein>
    <submittedName>
        <fullName evidence="5">Bromo domain-containing protein</fullName>
    </submittedName>
</protein>
<feature type="compositionally biased region" description="Low complexity" evidence="1">
    <location>
        <begin position="369"/>
        <end position="378"/>
    </location>
</feature>
<dbReference type="WBParaSite" id="EVEC_0001041101-mRNA-1">
    <property type="protein sequence ID" value="EVEC_0001041101-mRNA-1"/>
    <property type="gene ID" value="EVEC_0001041101"/>
</dbReference>
<dbReference type="AlphaFoldDB" id="A0A0N4VHW0"/>
<organism evidence="5">
    <name type="scientific">Enterobius vermicularis</name>
    <name type="common">Human pinworm</name>
    <dbReference type="NCBI Taxonomy" id="51028"/>
    <lineage>
        <taxon>Eukaryota</taxon>
        <taxon>Metazoa</taxon>
        <taxon>Ecdysozoa</taxon>
        <taxon>Nematoda</taxon>
        <taxon>Chromadorea</taxon>
        <taxon>Rhabditida</taxon>
        <taxon>Spirurina</taxon>
        <taxon>Oxyuridomorpha</taxon>
        <taxon>Oxyuroidea</taxon>
        <taxon>Oxyuridae</taxon>
        <taxon>Enterobius</taxon>
    </lineage>
</organism>
<dbReference type="PANTHER" id="PTHR16195:SF16">
    <property type="entry name" value="ZINC FINGER CCHC DOMAIN-CONTAINING PROTEIN 14"/>
    <property type="match status" value="1"/>
</dbReference>
<dbReference type="SUPFAM" id="SSF64268">
    <property type="entry name" value="PX domain"/>
    <property type="match status" value="1"/>
</dbReference>
<dbReference type="InterPro" id="IPR058599">
    <property type="entry name" value="PHAT_Smg/ZCCHC2-like"/>
</dbReference>
<feature type="compositionally biased region" description="Polar residues" evidence="1">
    <location>
        <begin position="345"/>
        <end position="358"/>
    </location>
</feature>
<name>A0A0N4VHW0_ENTVE</name>
<dbReference type="Gene3D" id="3.30.1520.10">
    <property type="entry name" value="Phox-like domain"/>
    <property type="match status" value="1"/>
</dbReference>
<feature type="compositionally biased region" description="Low complexity" evidence="1">
    <location>
        <begin position="101"/>
        <end position="112"/>
    </location>
</feature>
<evidence type="ECO:0000313" key="3">
    <source>
        <dbReference type="EMBL" id="VDD95005.1"/>
    </source>
</evidence>
<dbReference type="GO" id="GO:0035091">
    <property type="term" value="F:phosphatidylinositol binding"/>
    <property type="evidence" value="ECO:0007669"/>
    <property type="project" value="InterPro"/>
</dbReference>
<gene>
    <name evidence="3" type="ORF">EVEC_LOCUS9756</name>
</gene>
<evidence type="ECO:0000259" key="2">
    <source>
        <dbReference type="Pfam" id="PF26034"/>
    </source>
</evidence>
<dbReference type="Proteomes" id="UP000274131">
    <property type="component" value="Unassembled WGS sequence"/>
</dbReference>
<feature type="region of interest" description="Disordered" evidence="1">
    <location>
        <begin position="490"/>
        <end position="518"/>
    </location>
</feature>
<dbReference type="InterPro" id="IPR036871">
    <property type="entry name" value="PX_dom_sf"/>
</dbReference>
<feature type="domain" description="SMAUG/ZCCHC2-like PHAT" evidence="2">
    <location>
        <begin position="236"/>
        <end position="342"/>
    </location>
</feature>
<dbReference type="PANTHER" id="PTHR16195">
    <property type="entry name" value="ZINC FINGER CCHC DOMAIN CONTAINING PROTEIN"/>
    <property type="match status" value="1"/>
</dbReference>
<feature type="region of interest" description="Disordered" evidence="1">
    <location>
        <begin position="1"/>
        <end position="20"/>
    </location>
</feature>
<dbReference type="Pfam" id="PF26034">
    <property type="entry name" value="PHAT_SMAUG"/>
    <property type="match status" value="1"/>
</dbReference>
<dbReference type="STRING" id="51028.A0A0N4VHW0"/>
<reference evidence="5" key="1">
    <citation type="submission" date="2017-02" db="UniProtKB">
        <authorList>
            <consortium name="WormBaseParasite"/>
        </authorList>
    </citation>
    <scope>IDENTIFICATION</scope>
</reference>
<feature type="compositionally biased region" description="Low complexity" evidence="1">
    <location>
        <begin position="141"/>
        <end position="154"/>
    </location>
</feature>
<dbReference type="EMBL" id="UXUI01010278">
    <property type="protein sequence ID" value="VDD95005.1"/>
    <property type="molecule type" value="Genomic_DNA"/>
</dbReference>
<reference evidence="3 4" key="2">
    <citation type="submission" date="2018-10" db="EMBL/GenBank/DDBJ databases">
        <authorList>
            <consortium name="Pathogen Informatics"/>
        </authorList>
    </citation>
    <scope>NUCLEOTIDE SEQUENCE [LARGE SCALE GENOMIC DNA]</scope>
</reference>
<evidence type="ECO:0000313" key="4">
    <source>
        <dbReference type="Proteomes" id="UP000274131"/>
    </source>
</evidence>
<evidence type="ECO:0000313" key="5">
    <source>
        <dbReference type="WBParaSite" id="EVEC_0001041101-mRNA-1"/>
    </source>
</evidence>
<dbReference type="OrthoDB" id="6361509at2759"/>
<sequence>MTMVGRKKRNATNRDHYINNNLNSELRQDVISHDHQTRYNANHSRRYTTRARNVGSDTEMPVPTTFLRRRPVNVVTNCDYKKRQLPVVEDGVLQSSDSREGGSASAGSIASAADDEGSPSASGVEADPDEVNANGYSGKDSSQSQYAESSSSVSQKEHVTEKADTGFVSDRSACSSVSSQTDCSLACTEIILAISRLPPWERAETLSQLVYSLSALEQRFLGSCVEAAVRSNSIHLRQYETLYNDPQAISNCLNLEYQRLFDVAHSMIYMLRAGSRQAATQFLELLNRLFTDWASETSHWSQQEKEVAFVKLKSVVSVALNHPAVSVENRVKLLDIHAHLSELHTSSVTSGQPASNLPTGEEKTDKKSSSVTQSCSPSTSNYVIPTVISSLNVVKVVQGSASEEYEIEVVWSDGTRNNVVRTGDQIFDLQSRLLDKFPEEARSSSKSSRLIPYLYKAPDSIINYIRSLPNVPARVLISPVIYDAFCPLSSRENSESSNQSGTQQNQRFSEKTKGSNATPEALEVMTTSAFPQYCVVSQHPYSSAVPLCSPGNPITSTTPCVILPSGGLGSPSVAQFIVPRTVPLRSVTPMVSRPIYAIHPHSNTPCQNCGGPHPFSSCKQSTMLDAVNSGTYNLNYGASDEPKIRASHANRSLALPIQVSASVRSVDNNHVVSANSRDTSCVVDGVQNPHTKLINSGLAVLRCHDLMSFFYNLRKQFASTVVILVNLGELDCFNINWFISPNILKLVEESDL</sequence>
<keyword evidence="4" id="KW-1185">Reference proteome</keyword>
<feature type="region of interest" description="Disordered" evidence="1">
    <location>
        <begin position="345"/>
        <end position="378"/>
    </location>
</feature>
<accession>A0A0N4VHW0</accession>
<feature type="compositionally biased region" description="Basic and acidic residues" evidence="1">
    <location>
        <begin position="155"/>
        <end position="164"/>
    </location>
</feature>
<feature type="compositionally biased region" description="Basic residues" evidence="1">
    <location>
        <begin position="1"/>
        <end position="11"/>
    </location>
</feature>
<evidence type="ECO:0000256" key="1">
    <source>
        <dbReference type="SAM" id="MobiDB-lite"/>
    </source>
</evidence>
<feature type="compositionally biased region" description="Low complexity" evidence="1">
    <location>
        <begin position="490"/>
        <end position="500"/>
    </location>
</feature>
<dbReference type="InterPro" id="IPR042344">
    <property type="entry name" value="ZCCHC14"/>
</dbReference>
<feature type="region of interest" description="Disordered" evidence="1">
    <location>
        <begin position="91"/>
        <end position="164"/>
    </location>
</feature>
<proteinExistence type="predicted"/>